<evidence type="ECO:0000313" key="1">
    <source>
        <dbReference type="EMBL" id="KAH9810491.1"/>
    </source>
</evidence>
<comment type="caution">
    <text evidence="1">The sequence shown here is derived from an EMBL/GenBank/DDBJ whole genome shotgun (WGS) entry which is preliminary data.</text>
</comment>
<dbReference type="Proteomes" id="UP001138500">
    <property type="component" value="Unassembled WGS sequence"/>
</dbReference>
<protein>
    <submittedName>
        <fullName evidence="1">Uncharacterized protein</fullName>
    </submittedName>
</protein>
<reference evidence="1 2" key="2">
    <citation type="journal article" date="2021" name="Curr. Genet.">
        <title>Genetic response to nitrogen starvation in the aggressive Eucalyptus foliar pathogen Teratosphaeria destructans.</title>
        <authorList>
            <person name="Havenga M."/>
            <person name="Wingfield B.D."/>
            <person name="Wingfield M.J."/>
            <person name="Dreyer L.L."/>
            <person name="Roets F."/>
            <person name="Aylward J."/>
        </authorList>
    </citation>
    <scope>NUCLEOTIDE SEQUENCE [LARGE SCALE GENOMIC DNA]</scope>
    <source>
        <strain evidence="1">CMW44962</strain>
    </source>
</reference>
<accession>A0A9W7SJ16</accession>
<reference evidence="1 2" key="1">
    <citation type="journal article" date="2018" name="IMA Fungus">
        <title>IMA Genome-F 10: Nine draft genome sequences of Claviceps purpurea s.lat., including C. arundinis, C. humidiphila, and C. cf. spartinae, pseudomolecules for the pitch canker pathogen Fusarium circinatum, draft genome of Davidsoniella eucalypti, Grosmannia galeiformis, Quambalaria eucalypti, and Teratosphaeria destructans.</title>
        <authorList>
            <person name="Wingfield B.D."/>
            <person name="Liu M."/>
            <person name="Nguyen H.D."/>
            <person name="Lane F.A."/>
            <person name="Morgan S.W."/>
            <person name="De Vos L."/>
            <person name="Wilken P.M."/>
            <person name="Duong T.A."/>
            <person name="Aylward J."/>
            <person name="Coetzee M.P."/>
            <person name="Dadej K."/>
            <person name="De Beer Z.W."/>
            <person name="Findlay W."/>
            <person name="Havenga M."/>
            <person name="Kolarik M."/>
            <person name="Menzies J.G."/>
            <person name="Naidoo K."/>
            <person name="Pochopski O."/>
            <person name="Shoukouhi P."/>
            <person name="Santana Q.C."/>
            <person name="Seifert K.A."/>
            <person name="Soal N."/>
            <person name="Steenkamp E.T."/>
            <person name="Tatham C.T."/>
            <person name="van der Nest M.A."/>
            <person name="Wingfield M.J."/>
        </authorList>
    </citation>
    <scope>NUCLEOTIDE SEQUENCE [LARGE SCALE GENOMIC DNA]</scope>
    <source>
        <strain evidence="1">CMW44962</strain>
    </source>
</reference>
<evidence type="ECO:0000313" key="2">
    <source>
        <dbReference type="Proteomes" id="UP001138500"/>
    </source>
</evidence>
<dbReference type="EMBL" id="RIBY02002522">
    <property type="protein sequence ID" value="KAH9810491.1"/>
    <property type="molecule type" value="Genomic_DNA"/>
</dbReference>
<dbReference type="AlphaFoldDB" id="A0A9W7SJ16"/>
<gene>
    <name evidence="1" type="ORF">Tdes44962_MAKER06025</name>
</gene>
<sequence>MVRRHVRLVDDDWVLETEGVDVPKVLPYTGVLKAKAASAESAPGCQVKTSVQARHVRARKEPGSKCM</sequence>
<name>A0A9W7SJ16_9PEZI</name>
<keyword evidence="2" id="KW-1185">Reference proteome</keyword>
<proteinExistence type="predicted"/>
<organism evidence="1 2">
    <name type="scientific">Teratosphaeria destructans</name>
    <dbReference type="NCBI Taxonomy" id="418781"/>
    <lineage>
        <taxon>Eukaryota</taxon>
        <taxon>Fungi</taxon>
        <taxon>Dikarya</taxon>
        <taxon>Ascomycota</taxon>
        <taxon>Pezizomycotina</taxon>
        <taxon>Dothideomycetes</taxon>
        <taxon>Dothideomycetidae</taxon>
        <taxon>Mycosphaerellales</taxon>
        <taxon>Teratosphaeriaceae</taxon>
        <taxon>Teratosphaeria</taxon>
    </lineage>
</organism>